<dbReference type="InterPro" id="IPR049790">
    <property type="entry name" value="Rv3655c/TadE"/>
</dbReference>
<evidence type="ECO:0000256" key="1">
    <source>
        <dbReference type="SAM" id="Phobius"/>
    </source>
</evidence>
<sequence length="120" mass="11966">MSAAARSRPRRAGGDRGSVTAEIAVGLPAVVIVLAACLGGLGLATTHLRAQDAAADAARLLGRGEPASAAQQHVARSVPGAALTISRPADLVCARVVVEQRVLLVPVRVAGSSCALDGGR</sequence>
<reference evidence="2" key="1">
    <citation type="submission" date="2022-07" db="EMBL/GenBank/DDBJ databases">
        <title>Taxonomic analysis of Microcella humidisoli nov. sp., isolated from riverside soil.</title>
        <authorList>
            <person name="Molina K.M."/>
            <person name="Kim S.B."/>
        </authorList>
    </citation>
    <scope>NUCLEOTIDE SEQUENCE</scope>
    <source>
        <strain evidence="2">MMS21-STM10</strain>
    </source>
</reference>
<name>A0ABY5FTB6_9MICO</name>
<proteinExistence type="predicted"/>
<dbReference type="RefSeq" id="WP_255158415.1">
    <property type="nucleotide sequence ID" value="NZ_CP101497.1"/>
</dbReference>
<evidence type="ECO:0000313" key="3">
    <source>
        <dbReference type="Proteomes" id="UP001060039"/>
    </source>
</evidence>
<accession>A0ABY5FTB6</accession>
<keyword evidence="1" id="KW-0812">Transmembrane</keyword>
<dbReference type="Proteomes" id="UP001060039">
    <property type="component" value="Chromosome"/>
</dbReference>
<evidence type="ECO:0008006" key="4">
    <source>
        <dbReference type="Google" id="ProtNLM"/>
    </source>
</evidence>
<keyword evidence="3" id="KW-1185">Reference proteome</keyword>
<evidence type="ECO:0000313" key="2">
    <source>
        <dbReference type="EMBL" id="UTT61483.1"/>
    </source>
</evidence>
<protein>
    <recommendedName>
        <fullName evidence="4">TadE-like protein</fullName>
    </recommendedName>
</protein>
<organism evidence="2 3">
    <name type="scientific">Microcella humidisoli</name>
    <dbReference type="NCBI Taxonomy" id="2963406"/>
    <lineage>
        <taxon>Bacteria</taxon>
        <taxon>Bacillati</taxon>
        <taxon>Actinomycetota</taxon>
        <taxon>Actinomycetes</taxon>
        <taxon>Micrococcales</taxon>
        <taxon>Microbacteriaceae</taxon>
        <taxon>Microcella</taxon>
    </lineage>
</organism>
<feature type="transmembrane region" description="Helical" evidence="1">
    <location>
        <begin position="21"/>
        <end position="44"/>
    </location>
</feature>
<gene>
    <name evidence="2" type="ORF">NNL39_07255</name>
</gene>
<dbReference type="NCBIfam" id="NF041390">
    <property type="entry name" value="TadE_Rv3655c"/>
    <property type="match status" value="1"/>
</dbReference>
<keyword evidence="1" id="KW-0472">Membrane</keyword>
<dbReference type="EMBL" id="CP101497">
    <property type="protein sequence ID" value="UTT61483.1"/>
    <property type="molecule type" value="Genomic_DNA"/>
</dbReference>
<keyword evidence="1" id="KW-1133">Transmembrane helix</keyword>